<dbReference type="RefSeq" id="WP_160344581.1">
    <property type="nucleotide sequence ID" value="NZ_WKJZ01000001.1"/>
</dbReference>
<dbReference type="NCBIfam" id="NF047646">
    <property type="entry name" value="REP_Tyr_transpos"/>
    <property type="match status" value="1"/>
</dbReference>
<reference evidence="2 3" key="1">
    <citation type="submission" date="2019-11" db="EMBL/GenBank/DDBJ databases">
        <title>Pseudomonas flavidum sp. nov., isolated from Baiyang Lake.</title>
        <authorList>
            <person name="Zhao Y."/>
        </authorList>
    </citation>
    <scope>NUCLEOTIDE SEQUENCE [LARGE SCALE GENOMIC DNA]</scope>
    <source>
        <strain evidence="3">R-22-3 w-18</strain>
    </source>
</reference>
<dbReference type="PANTHER" id="PTHR36966">
    <property type="entry name" value="REP-ASSOCIATED TYROSINE TRANSPOSASE"/>
    <property type="match status" value="1"/>
</dbReference>
<dbReference type="EMBL" id="WKJZ01000001">
    <property type="protein sequence ID" value="MVW75439.1"/>
    <property type="molecule type" value="Genomic_DNA"/>
</dbReference>
<dbReference type="InterPro" id="IPR036515">
    <property type="entry name" value="Transposase_17_sf"/>
</dbReference>
<accession>A0A6I4KRW9</accession>
<proteinExistence type="predicted"/>
<dbReference type="GO" id="GO:0006313">
    <property type="term" value="P:DNA transposition"/>
    <property type="evidence" value="ECO:0007669"/>
    <property type="project" value="InterPro"/>
</dbReference>
<dbReference type="SUPFAM" id="SSF143422">
    <property type="entry name" value="Transposase IS200-like"/>
    <property type="match status" value="1"/>
</dbReference>
<dbReference type="PANTHER" id="PTHR36966:SF1">
    <property type="entry name" value="REP-ASSOCIATED TYROSINE TRANSPOSASE"/>
    <property type="match status" value="1"/>
</dbReference>
<dbReference type="AlphaFoldDB" id="A0A6I4KRW9"/>
<dbReference type="InterPro" id="IPR052715">
    <property type="entry name" value="RAYT_transposase"/>
</dbReference>
<evidence type="ECO:0000313" key="2">
    <source>
        <dbReference type="EMBL" id="MVW75439.1"/>
    </source>
</evidence>
<evidence type="ECO:0000259" key="1">
    <source>
        <dbReference type="SMART" id="SM01321"/>
    </source>
</evidence>
<dbReference type="InterPro" id="IPR002686">
    <property type="entry name" value="Transposase_17"/>
</dbReference>
<organism evidence="2 3">
    <name type="scientific">Pseudomonas xionganensis</name>
    <dbReference type="NCBI Taxonomy" id="2654845"/>
    <lineage>
        <taxon>Bacteria</taxon>
        <taxon>Pseudomonadati</taxon>
        <taxon>Pseudomonadota</taxon>
        <taxon>Gammaproteobacteria</taxon>
        <taxon>Pseudomonadales</taxon>
        <taxon>Pseudomonadaceae</taxon>
        <taxon>Pseudomonas</taxon>
    </lineage>
</organism>
<name>A0A6I4KRW9_9PSED</name>
<gene>
    <name evidence="2" type="ORF">GJV18_08925</name>
</gene>
<dbReference type="Proteomes" id="UP000429555">
    <property type="component" value="Unassembled WGS sequence"/>
</dbReference>
<dbReference type="Pfam" id="PF01797">
    <property type="entry name" value="Y1_Tnp"/>
    <property type="match status" value="1"/>
</dbReference>
<dbReference type="SMART" id="SM01321">
    <property type="entry name" value="Y1_Tnp"/>
    <property type="match status" value="1"/>
</dbReference>
<dbReference type="GO" id="GO:0004803">
    <property type="term" value="F:transposase activity"/>
    <property type="evidence" value="ECO:0007669"/>
    <property type="project" value="InterPro"/>
</dbReference>
<dbReference type="Gene3D" id="3.30.70.1290">
    <property type="entry name" value="Transposase IS200-like"/>
    <property type="match status" value="1"/>
</dbReference>
<dbReference type="GO" id="GO:0043565">
    <property type="term" value="F:sequence-specific DNA binding"/>
    <property type="evidence" value="ECO:0007669"/>
    <property type="project" value="TreeGrafter"/>
</dbReference>
<feature type="domain" description="Transposase IS200-like" evidence="1">
    <location>
        <begin position="19"/>
        <end position="133"/>
    </location>
</feature>
<protein>
    <submittedName>
        <fullName evidence="2">Transposase</fullName>
    </submittedName>
</protein>
<sequence>MPVPTSYHGRSLRLGRCSEPGRIYLLTVVVRDRAPLFGDFAVGRLLVAELRSAVEAGWVNSLAWVVMPDHFHWLVELREQPLAALLRRVKGRSARTINRQLWREGALWQSGYHDHALRREEDVQAVARYVVANPLRAGLVRRVGDYPLWDAVWL</sequence>
<keyword evidence="3" id="KW-1185">Reference proteome</keyword>
<evidence type="ECO:0000313" key="3">
    <source>
        <dbReference type="Proteomes" id="UP000429555"/>
    </source>
</evidence>
<comment type="caution">
    <text evidence="2">The sequence shown here is derived from an EMBL/GenBank/DDBJ whole genome shotgun (WGS) entry which is preliminary data.</text>
</comment>